<feature type="region of interest" description="Disordered" evidence="6">
    <location>
        <begin position="572"/>
        <end position="624"/>
    </location>
</feature>
<feature type="compositionally biased region" description="Low complexity" evidence="6">
    <location>
        <begin position="65"/>
        <end position="74"/>
    </location>
</feature>
<feature type="binding site" evidence="5">
    <location>
        <position position="1063"/>
    </location>
    <ligand>
        <name>a divalent metal cation</name>
        <dbReference type="ChEBI" id="CHEBI:60240"/>
        <label>1</label>
    </ligand>
</feature>
<feature type="region of interest" description="Disordered" evidence="6">
    <location>
        <begin position="649"/>
        <end position="690"/>
    </location>
</feature>
<evidence type="ECO:0000259" key="7">
    <source>
        <dbReference type="Pfam" id="PF02892"/>
    </source>
</evidence>
<dbReference type="NCBIfam" id="TIGR00486">
    <property type="entry name" value="YbgI_SA1388"/>
    <property type="match status" value="1"/>
</dbReference>
<dbReference type="Pfam" id="PF02892">
    <property type="entry name" value="zf-BED"/>
    <property type="match status" value="1"/>
</dbReference>
<evidence type="ECO:0000256" key="3">
    <source>
        <dbReference type="ARBA" id="ARBA00022771"/>
    </source>
</evidence>
<keyword evidence="4" id="KW-0862">Zinc</keyword>
<feature type="binding site" evidence="5">
    <location>
        <position position="935"/>
    </location>
    <ligand>
        <name>a divalent metal cation</name>
        <dbReference type="ChEBI" id="CHEBI:60240"/>
        <label>1</label>
    </ligand>
</feature>
<evidence type="ECO:0000256" key="5">
    <source>
        <dbReference type="PIRSR" id="PIRSR602678-1"/>
    </source>
</evidence>
<feature type="compositionally biased region" description="Basic and acidic residues" evidence="6">
    <location>
        <begin position="1098"/>
        <end position="1107"/>
    </location>
</feature>
<feature type="compositionally biased region" description="Basic and acidic residues" evidence="6">
    <location>
        <begin position="217"/>
        <end position="229"/>
    </location>
</feature>
<dbReference type="GO" id="GO:0008270">
    <property type="term" value="F:zinc ion binding"/>
    <property type="evidence" value="ECO:0007669"/>
    <property type="project" value="UniProtKB-KW"/>
</dbReference>
<feature type="region of interest" description="Disordered" evidence="6">
    <location>
        <begin position="1084"/>
        <end position="1107"/>
    </location>
</feature>
<feature type="compositionally biased region" description="Basic and acidic residues" evidence="6">
    <location>
        <begin position="475"/>
        <end position="485"/>
    </location>
</feature>
<comment type="similarity">
    <text evidence="1">Belongs to the GTP cyclohydrolase I type 2/NIF3 family.</text>
</comment>
<dbReference type="EMBL" id="JANBTX010000023">
    <property type="protein sequence ID" value="KAJ2689579.1"/>
    <property type="molecule type" value="Genomic_DNA"/>
</dbReference>
<dbReference type="GO" id="GO:0005739">
    <property type="term" value="C:mitochondrion"/>
    <property type="evidence" value="ECO:0007669"/>
    <property type="project" value="TreeGrafter"/>
</dbReference>
<dbReference type="InterPro" id="IPR002678">
    <property type="entry name" value="DUF34/NIF3"/>
</dbReference>
<feature type="compositionally biased region" description="Acidic residues" evidence="6">
    <location>
        <begin position="657"/>
        <end position="673"/>
    </location>
</feature>
<feature type="compositionally biased region" description="Polar residues" evidence="6">
    <location>
        <begin position="232"/>
        <end position="256"/>
    </location>
</feature>
<dbReference type="InterPro" id="IPR003656">
    <property type="entry name" value="Znf_BED"/>
</dbReference>
<feature type="compositionally biased region" description="Low complexity" evidence="6">
    <location>
        <begin position="583"/>
        <end position="594"/>
    </location>
</feature>
<name>A0A9W8GQ09_9FUNG</name>
<evidence type="ECO:0000256" key="1">
    <source>
        <dbReference type="ARBA" id="ARBA00006964"/>
    </source>
</evidence>
<dbReference type="FunFam" id="3.40.1390.30:FF:000001">
    <property type="entry name" value="GTP cyclohydrolase 1 type 2"/>
    <property type="match status" value="1"/>
</dbReference>
<feature type="binding site" evidence="5">
    <location>
        <position position="897"/>
    </location>
    <ligand>
        <name>a divalent metal cation</name>
        <dbReference type="ChEBI" id="CHEBI:60240"/>
        <label>1</label>
    </ligand>
</feature>
<dbReference type="PANTHER" id="PTHR13799">
    <property type="entry name" value="NGG1 INTERACTING FACTOR 3"/>
    <property type="match status" value="1"/>
</dbReference>
<feature type="binding site" evidence="5">
    <location>
        <position position="1067"/>
    </location>
    <ligand>
        <name>a divalent metal cation</name>
        <dbReference type="ChEBI" id="CHEBI:60240"/>
        <label>1</label>
    </ligand>
</feature>
<dbReference type="OrthoDB" id="3345469at2759"/>
<organism evidence="8 9">
    <name type="scientific">Coemansia spiralis</name>
    <dbReference type="NCBI Taxonomy" id="417178"/>
    <lineage>
        <taxon>Eukaryota</taxon>
        <taxon>Fungi</taxon>
        <taxon>Fungi incertae sedis</taxon>
        <taxon>Zoopagomycota</taxon>
        <taxon>Kickxellomycotina</taxon>
        <taxon>Kickxellomycetes</taxon>
        <taxon>Kickxellales</taxon>
        <taxon>Kickxellaceae</taxon>
        <taxon>Coemansia</taxon>
    </lineage>
</organism>
<evidence type="ECO:0000256" key="4">
    <source>
        <dbReference type="ARBA" id="ARBA00022833"/>
    </source>
</evidence>
<evidence type="ECO:0000256" key="6">
    <source>
        <dbReference type="SAM" id="MobiDB-lite"/>
    </source>
</evidence>
<feature type="region of interest" description="Disordered" evidence="6">
    <location>
        <begin position="446"/>
        <end position="542"/>
    </location>
</feature>
<dbReference type="AlphaFoldDB" id="A0A9W8GQ09"/>
<proteinExistence type="inferred from homology"/>
<evidence type="ECO:0000313" key="9">
    <source>
        <dbReference type="Proteomes" id="UP001151516"/>
    </source>
</evidence>
<keyword evidence="9" id="KW-1185">Reference proteome</keyword>
<dbReference type="SUPFAM" id="SSF102705">
    <property type="entry name" value="NIF3 (NGG1p interacting factor 3)-like"/>
    <property type="match status" value="1"/>
</dbReference>
<feature type="compositionally biased region" description="Low complexity" evidence="6">
    <location>
        <begin position="602"/>
        <end position="620"/>
    </location>
</feature>
<dbReference type="PANTHER" id="PTHR13799:SF13">
    <property type="entry name" value="NIF3-LIKE PROTEIN 1"/>
    <property type="match status" value="1"/>
</dbReference>
<feature type="compositionally biased region" description="Pro residues" evidence="6">
    <location>
        <begin position="276"/>
        <end position="286"/>
    </location>
</feature>
<dbReference type="InterPro" id="IPR036069">
    <property type="entry name" value="DUF34/NIF3_sf"/>
</dbReference>
<feature type="compositionally biased region" description="Low complexity" evidence="6">
    <location>
        <begin position="1"/>
        <end position="15"/>
    </location>
</feature>
<dbReference type="GO" id="GO:0003677">
    <property type="term" value="F:DNA binding"/>
    <property type="evidence" value="ECO:0007669"/>
    <property type="project" value="InterPro"/>
</dbReference>
<reference evidence="8" key="1">
    <citation type="submission" date="2022-07" db="EMBL/GenBank/DDBJ databases">
        <title>Phylogenomic reconstructions and comparative analyses of Kickxellomycotina fungi.</title>
        <authorList>
            <person name="Reynolds N.K."/>
            <person name="Stajich J.E."/>
            <person name="Barry K."/>
            <person name="Grigoriev I.V."/>
            <person name="Crous P."/>
            <person name="Smith M.E."/>
        </authorList>
    </citation>
    <scope>NUCLEOTIDE SEQUENCE</scope>
    <source>
        <strain evidence="8">CBS 109367</strain>
    </source>
</reference>
<gene>
    <name evidence="8" type="ORF">IWW39_001383</name>
</gene>
<keyword evidence="3" id="KW-0863">Zinc-finger</keyword>
<feature type="compositionally biased region" description="Pro residues" evidence="6">
    <location>
        <begin position="512"/>
        <end position="528"/>
    </location>
</feature>
<evidence type="ECO:0000313" key="8">
    <source>
        <dbReference type="EMBL" id="KAJ2689579.1"/>
    </source>
</evidence>
<feature type="region of interest" description="Disordered" evidence="6">
    <location>
        <begin position="1"/>
        <end position="405"/>
    </location>
</feature>
<comment type="caution">
    <text evidence="8">The sequence shown here is derived from an EMBL/GenBank/DDBJ whole genome shotgun (WGS) entry which is preliminary data.</text>
</comment>
<protein>
    <recommendedName>
        <fullName evidence="7">BED-type domain-containing protein</fullName>
    </recommendedName>
</protein>
<evidence type="ECO:0000256" key="2">
    <source>
        <dbReference type="ARBA" id="ARBA00022723"/>
    </source>
</evidence>
<dbReference type="Proteomes" id="UP001151516">
    <property type="component" value="Unassembled WGS sequence"/>
</dbReference>
<sequence>MPASSSSAAPGTSAAVKAEDQGRSHKVESLVNPGSQTYQPQRPEPGTTPRPGNTTARSSKEHLHSNSSSSTNISPMYATDHSTKPEAGVPPAYGRINGPPGPGSPYGRAQFYTGEAPDTGSAARPPMGSFPPLQTSMSPSYRRTRQHAATISDPMVSPGGLHRSQQPPPQQAFRHYNPPPQHRLPPPGFDGRQPPLSAGSQEMRPRRLSFMGTPLSQEHRQEHRPDHYEMSFSRSTSNAQGYGPQHMSSGQPSPQGQFFPATSGPGGGPAYASRQGPPPTQGPPHMHPPHTGPHAMAPPPASAPAHQLHFNQYSGRGAPGPGYAQQPAKRSLSPQPTSRRHLPVPGRFDVGGPQRSPLPFPRIPSPSQHTVGTSQAAPVTPVKAQSSQSPARESSRRLSSVVWGPTGFERLESGMSRCRMCGKEYSKGSSTGTLKRHYRQHQVNVAAPNSGANPYARPSSPVSAHAPSRPRAYSHRTDMRSRREMSPFSPLQQHSYAMHHAQPSSAMQRTQGPPPPPLPPQNAQPPPMFVVRRSDPTDMDTSSAIAGSALLSMAAGGDARVDTDFEAVRRPMRSSDPIVYPHGAGSSRASAGAAEPGTRDISVSPSPSSSASHSRSPSPSTLTRSNYSLAESHAGGDTGHVMHMHSLAIGSGGNLNEADEDMDVEDDDDDDAMDGSQAYHTQHLPRPRRRATITGVQRVPLPPTSAIAGVPSELAREIGSLSATQLVALSSELVRRVATALPLLAQEAERKVRMGEPPARHIRNGAGGSLSDDVENPLEVLFGHIKASLLECDPSGLLGSSGLLSSPCDLPFTIRRPTLNSSATMTTTGLLARVSASMQRIAPLSLAELDWDNVGILLEAAKPKPDANKVFLTIDLTSTTLNEALADPEVGVIVAYHPPIFSAWKSLSMGNLKQSLVLKCAAAGVSIYSPHTSLDSCANGINDWLASLVGPGKVVPIAPAAPEKAAGQDNVGTGRLVELATPRALGDIVRELKTRLSLDHMRVARAACHQDGGLVSRVAICAGSGASVLRSAAAADLYFTGEMDHHSILAAVEQGTSCVLAEHTNTERGYLHAVLQRRLQEELDADSADEPASVVVSESDRDPITIE</sequence>
<keyword evidence="2 5" id="KW-0479">Metal-binding</keyword>
<dbReference type="Pfam" id="PF01784">
    <property type="entry name" value="DUF34_NIF3"/>
    <property type="match status" value="1"/>
</dbReference>
<feature type="compositionally biased region" description="Pro residues" evidence="6">
    <location>
        <begin position="177"/>
        <end position="188"/>
    </location>
</feature>
<feature type="compositionally biased region" description="Polar residues" evidence="6">
    <location>
        <begin position="365"/>
        <end position="392"/>
    </location>
</feature>
<feature type="domain" description="BED-type" evidence="7">
    <location>
        <begin position="409"/>
        <end position="439"/>
    </location>
</feature>
<feature type="compositionally biased region" description="Basic and acidic residues" evidence="6">
    <location>
        <begin position="17"/>
        <end position="28"/>
    </location>
</feature>
<dbReference type="Gene3D" id="3.40.1390.30">
    <property type="entry name" value="NIF3 (NGG1p interacting factor 3)-like"/>
    <property type="match status" value="1"/>
</dbReference>
<feature type="compositionally biased region" description="Polar residues" evidence="6">
    <location>
        <begin position="132"/>
        <end position="141"/>
    </location>
</feature>
<accession>A0A9W8GQ09</accession>